<proteinExistence type="predicted"/>
<gene>
    <name evidence="1" type="ORF">S01H1_51307</name>
</gene>
<name>X0WG10_9ZZZZ</name>
<dbReference type="EMBL" id="BARS01033107">
    <property type="protein sequence ID" value="GAG22122.1"/>
    <property type="molecule type" value="Genomic_DNA"/>
</dbReference>
<sequence length="71" mass="7494">MMKTTLGFGSSARAHPAINNDELGELHRQIKVATVADAVDKFAQHGTADPHPVPLALADRVATLLEAGLVH</sequence>
<evidence type="ECO:0000313" key="1">
    <source>
        <dbReference type="EMBL" id="GAG22122.1"/>
    </source>
</evidence>
<comment type="caution">
    <text evidence="1">The sequence shown here is derived from an EMBL/GenBank/DDBJ whole genome shotgun (WGS) entry which is preliminary data.</text>
</comment>
<dbReference type="AlphaFoldDB" id="X0WG10"/>
<protein>
    <submittedName>
        <fullName evidence="1">Uncharacterized protein</fullName>
    </submittedName>
</protein>
<reference evidence="1" key="1">
    <citation type="journal article" date="2014" name="Front. Microbiol.">
        <title>High frequency of phylogenetically diverse reductive dehalogenase-homologous genes in deep subseafloor sedimentary metagenomes.</title>
        <authorList>
            <person name="Kawai M."/>
            <person name="Futagami T."/>
            <person name="Toyoda A."/>
            <person name="Takaki Y."/>
            <person name="Nishi S."/>
            <person name="Hori S."/>
            <person name="Arai W."/>
            <person name="Tsubouchi T."/>
            <person name="Morono Y."/>
            <person name="Uchiyama I."/>
            <person name="Ito T."/>
            <person name="Fujiyama A."/>
            <person name="Inagaki F."/>
            <person name="Takami H."/>
        </authorList>
    </citation>
    <scope>NUCLEOTIDE SEQUENCE</scope>
    <source>
        <strain evidence="1">Expedition CK06-06</strain>
    </source>
</reference>
<accession>X0WG10</accession>
<organism evidence="1">
    <name type="scientific">marine sediment metagenome</name>
    <dbReference type="NCBI Taxonomy" id="412755"/>
    <lineage>
        <taxon>unclassified sequences</taxon>
        <taxon>metagenomes</taxon>
        <taxon>ecological metagenomes</taxon>
    </lineage>
</organism>